<reference evidence="4" key="1">
    <citation type="journal article" date="2020" name="mSystems">
        <title>Genome- and Community-Level Interaction Insights into Carbon Utilization and Element Cycling Functions of Hydrothermarchaeota in Hydrothermal Sediment.</title>
        <authorList>
            <person name="Zhou Z."/>
            <person name="Liu Y."/>
            <person name="Xu W."/>
            <person name="Pan J."/>
            <person name="Luo Z.H."/>
            <person name="Li M."/>
        </authorList>
    </citation>
    <scope>NUCLEOTIDE SEQUENCE [LARGE SCALE GENOMIC DNA]</scope>
    <source>
        <strain evidence="4">SpSt-747</strain>
    </source>
</reference>
<feature type="transmembrane region" description="Helical" evidence="1">
    <location>
        <begin position="39"/>
        <end position="59"/>
    </location>
</feature>
<gene>
    <name evidence="4" type="ORF">ENV30_08090</name>
</gene>
<dbReference type="Pfam" id="PF09851">
    <property type="entry name" value="SHOCT"/>
    <property type="match status" value="1"/>
</dbReference>
<evidence type="ECO:0000313" key="4">
    <source>
        <dbReference type="EMBL" id="HGI31246.1"/>
    </source>
</evidence>
<keyword evidence="2" id="KW-0732">Signal</keyword>
<keyword evidence="1" id="KW-1133">Transmembrane helix</keyword>
<feature type="domain" description="SHOCT" evidence="3">
    <location>
        <begin position="73"/>
        <end position="99"/>
    </location>
</feature>
<evidence type="ECO:0000256" key="2">
    <source>
        <dbReference type="SAM" id="SignalP"/>
    </source>
</evidence>
<organism evidence="4">
    <name type="scientific">Candidatus Caldatribacterium californiense</name>
    <dbReference type="NCBI Taxonomy" id="1454726"/>
    <lineage>
        <taxon>Bacteria</taxon>
        <taxon>Pseudomonadati</taxon>
        <taxon>Atribacterota</taxon>
        <taxon>Atribacteria</taxon>
        <taxon>Atribacterales</taxon>
        <taxon>Candidatus Caldatribacteriaceae</taxon>
        <taxon>Candidatus Caldatribacterium</taxon>
    </lineage>
</organism>
<protein>
    <submittedName>
        <fullName evidence="4">SHOCT domain-containing protein</fullName>
    </submittedName>
</protein>
<name>A0A7V3YI37_9BACT</name>
<evidence type="ECO:0000256" key="1">
    <source>
        <dbReference type="SAM" id="Phobius"/>
    </source>
</evidence>
<comment type="caution">
    <text evidence="4">The sequence shown here is derived from an EMBL/GenBank/DDBJ whole genome shotgun (WGS) entry which is preliminary data.</text>
</comment>
<keyword evidence="1" id="KW-0812">Transmembrane</keyword>
<dbReference type="AlphaFoldDB" id="A0A7V3YI37"/>
<keyword evidence="1" id="KW-0472">Membrane</keyword>
<accession>A0A7V3YI37</accession>
<feature type="chain" id="PRO_5031406299" evidence="2">
    <location>
        <begin position="24"/>
        <end position="101"/>
    </location>
</feature>
<proteinExistence type="predicted"/>
<feature type="signal peptide" evidence="2">
    <location>
        <begin position="1"/>
        <end position="23"/>
    </location>
</feature>
<dbReference type="InterPro" id="IPR018649">
    <property type="entry name" value="SHOCT"/>
</dbReference>
<sequence>MKVRKFILWGIFATLFASGPVFADPQGFAFCPFGVGGMMGWGGLFLGLFVLLLVAYFAIRLFGESAGRRGNDEALEILKKRYARGEISEDEYQRMKAELER</sequence>
<dbReference type="EMBL" id="DTFV01000116">
    <property type="protein sequence ID" value="HGI31246.1"/>
    <property type="molecule type" value="Genomic_DNA"/>
</dbReference>
<evidence type="ECO:0000259" key="3">
    <source>
        <dbReference type="Pfam" id="PF09851"/>
    </source>
</evidence>